<accession>A0A1I0PU38</accession>
<sequence length="353" mass="35671">MDRTQLRAVALALVLVAALPVLSGVAAAEERTGGTMVVEAGETVDEDLQAVGGTVLVRGTVDGDLQAFAGTVVVEESGTVTGDVQGAAGSITIAGTVGEDVEIAGGSIDIAESATIGGDVDTGAGSFSLDGRVDGTVRVGAGSILLGSTASVGGDFVYDGDLERADGATVDGEVREDPSLSGAEFQGLTGVAEWLFTAYSLALTFVFGAILLLLAPGVAAAAGFDSREQPARTAGAGLVALIAGPALFIALLLTVVGIPLALLWLFVYVLLLLVGFVLGEYAVGAWLLSLADFENRWVALLVGVLAVFAVGRVPFVGGIVEFVVLLLGLGALATAGWRHVRRRRSDDTDTAAA</sequence>
<dbReference type="RefSeq" id="WP_089669211.1">
    <property type="nucleotide sequence ID" value="NZ_FOJA01000001.1"/>
</dbReference>
<keyword evidence="1" id="KW-1133">Transmembrane helix</keyword>
<proteinExistence type="predicted"/>
<keyword evidence="1" id="KW-0812">Transmembrane</keyword>
<feature type="transmembrane region" description="Helical" evidence="1">
    <location>
        <begin position="297"/>
        <end position="313"/>
    </location>
</feature>
<organism evidence="3 4">
    <name type="scientific">Halobacterium jilantaiense</name>
    <dbReference type="NCBI Taxonomy" id="355548"/>
    <lineage>
        <taxon>Archaea</taxon>
        <taxon>Methanobacteriati</taxon>
        <taxon>Methanobacteriota</taxon>
        <taxon>Stenosarchaea group</taxon>
        <taxon>Halobacteria</taxon>
        <taxon>Halobacteriales</taxon>
        <taxon>Halobacteriaceae</taxon>
        <taxon>Halobacterium</taxon>
    </lineage>
</organism>
<evidence type="ECO:0000313" key="3">
    <source>
        <dbReference type="EMBL" id="SEW17950.1"/>
    </source>
</evidence>
<evidence type="ECO:0000313" key="4">
    <source>
        <dbReference type="Proteomes" id="UP000198518"/>
    </source>
</evidence>
<reference evidence="3 4" key="1">
    <citation type="submission" date="2016-10" db="EMBL/GenBank/DDBJ databases">
        <authorList>
            <person name="de Groot N.N."/>
        </authorList>
    </citation>
    <scope>NUCLEOTIDE SEQUENCE [LARGE SCALE GENOMIC DNA]</scope>
    <source>
        <strain evidence="3 4">CGMCC 1.5337</strain>
    </source>
</reference>
<dbReference type="Pfam" id="PF26514">
    <property type="entry name" value="DUF8173"/>
    <property type="match status" value="1"/>
</dbReference>
<protein>
    <submittedName>
        <fullName evidence="3">Protein CcmA, bactofilin family</fullName>
    </submittedName>
</protein>
<name>A0A1I0PU38_9EURY</name>
<feature type="transmembrane region" description="Helical" evidence="1">
    <location>
        <begin position="194"/>
        <end position="224"/>
    </location>
</feature>
<dbReference type="InterPro" id="IPR058486">
    <property type="entry name" value="DUF8173"/>
</dbReference>
<dbReference type="AlphaFoldDB" id="A0A1I0PU38"/>
<dbReference type="STRING" id="355548.SAMN04487945_1958"/>
<feature type="transmembrane region" description="Helical" evidence="1">
    <location>
        <begin position="264"/>
        <end position="290"/>
    </location>
</feature>
<feature type="domain" description="DUF8173" evidence="2">
    <location>
        <begin position="197"/>
        <end position="334"/>
    </location>
</feature>
<dbReference type="Proteomes" id="UP000198518">
    <property type="component" value="Unassembled WGS sequence"/>
</dbReference>
<dbReference type="EMBL" id="FOJA01000001">
    <property type="protein sequence ID" value="SEW17950.1"/>
    <property type="molecule type" value="Genomic_DNA"/>
</dbReference>
<evidence type="ECO:0000259" key="2">
    <source>
        <dbReference type="Pfam" id="PF26514"/>
    </source>
</evidence>
<gene>
    <name evidence="3" type="ORF">SAMN04487945_1958</name>
</gene>
<keyword evidence="4" id="KW-1185">Reference proteome</keyword>
<feature type="transmembrane region" description="Helical" evidence="1">
    <location>
        <begin position="319"/>
        <end position="337"/>
    </location>
</feature>
<keyword evidence="1" id="KW-0472">Membrane</keyword>
<dbReference type="OrthoDB" id="293642at2157"/>
<evidence type="ECO:0000256" key="1">
    <source>
        <dbReference type="SAM" id="Phobius"/>
    </source>
</evidence>
<feature type="transmembrane region" description="Helical" evidence="1">
    <location>
        <begin position="236"/>
        <end position="258"/>
    </location>
</feature>